<dbReference type="AlphaFoldDB" id="A0A540WFA3"/>
<name>A0A540WFA3_9ACTN</name>
<evidence type="ECO:0000313" key="6">
    <source>
        <dbReference type="Proteomes" id="UP000319103"/>
    </source>
</evidence>
<dbReference type="Gene3D" id="1.10.10.10">
    <property type="entry name" value="Winged helix-like DNA-binding domain superfamily/Winged helix DNA-binding domain"/>
    <property type="match status" value="1"/>
</dbReference>
<dbReference type="EMBL" id="VIGB01000003">
    <property type="protein sequence ID" value="TQF07695.1"/>
    <property type="molecule type" value="Genomic_DNA"/>
</dbReference>
<reference evidence="5 6" key="1">
    <citation type="submission" date="2019-06" db="EMBL/GenBank/DDBJ databases">
        <title>Description of Kitasatospora acidophila sp. nov. isolated from pine grove soil, and reclassification of Streptomyces novaecaesareae to Kitasatospora novaeceasareae comb. nov.</title>
        <authorList>
            <person name="Kim M.J."/>
        </authorList>
    </citation>
    <scope>NUCLEOTIDE SEQUENCE [LARGE SCALE GENOMIC DNA]</scope>
    <source>
        <strain evidence="5 6">MMS16-CNU292</strain>
    </source>
</reference>
<gene>
    <name evidence="5" type="ORF">E6W39_31865</name>
</gene>
<keyword evidence="2" id="KW-0238">DNA-binding</keyword>
<proteinExistence type="predicted"/>
<keyword evidence="6" id="KW-1185">Reference proteome</keyword>
<dbReference type="Pfam" id="PF12802">
    <property type="entry name" value="MarR_2"/>
    <property type="match status" value="1"/>
</dbReference>
<dbReference type="SUPFAM" id="SSF46785">
    <property type="entry name" value="Winged helix' DNA-binding domain"/>
    <property type="match status" value="1"/>
</dbReference>
<evidence type="ECO:0000256" key="1">
    <source>
        <dbReference type="ARBA" id="ARBA00023015"/>
    </source>
</evidence>
<dbReference type="OrthoDB" id="3177763at2"/>
<dbReference type="InterPro" id="IPR000835">
    <property type="entry name" value="HTH_MarR-typ"/>
</dbReference>
<dbReference type="InterPro" id="IPR036390">
    <property type="entry name" value="WH_DNA-bd_sf"/>
</dbReference>
<organism evidence="5 6">
    <name type="scientific">Kitasatospora acidiphila</name>
    <dbReference type="NCBI Taxonomy" id="2567942"/>
    <lineage>
        <taxon>Bacteria</taxon>
        <taxon>Bacillati</taxon>
        <taxon>Actinomycetota</taxon>
        <taxon>Actinomycetes</taxon>
        <taxon>Kitasatosporales</taxon>
        <taxon>Streptomycetaceae</taxon>
        <taxon>Kitasatospora</taxon>
    </lineage>
</organism>
<dbReference type="GO" id="GO:0003700">
    <property type="term" value="F:DNA-binding transcription factor activity"/>
    <property type="evidence" value="ECO:0007669"/>
    <property type="project" value="InterPro"/>
</dbReference>
<dbReference type="Proteomes" id="UP000319103">
    <property type="component" value="Unassembled WGS sequence"/>
</dbReference>
<evidence type="ECO:0000256" key="2">
    <source>
        <dbReference type="ARBA" id="ARBA00023125"/>
    </source>
</evidence>
<keyword evidence="1" id="KW-0805">Transcription regulation</keyword>
<accession>A0A540WFA3</accession>
<sequence>MPLTERIGLHIKRVEQELMAAKHAALRPLGLTVPQYVALYTLDDQPGLSAAALARACLVTPQTIATVLTNLEAKGLIIRQPHPWHRKVAELRLTDDGRRLLAQADAKAVAIEQRIADGFSPEERALLIDLLARASSQLAPAPGQPENRTE</sequence>
<protein>
    <submittedName>
        <fullName evidence="5">MarR family transcriptional regulator</fullName>
    </submittedName>
</protein>
<dbReference type="PANTHER" id="PTHR42756">
    <property type="entry name" value="TRANSCRIPTIONAL REGULATOR, MARR"/>
    <property type="match status" value="1"/>
</dbReference>
<comment type="caution">
    <text evidence="5">The sequence shown here is derived from an EMBL/GenBank/DDBJ whole genome shotgun (WGS) entry which is preliminary data.</text>
</comment>
<dbReference type="GO" id="GO:0003677">
    <property type="term" value="F:DNA binding"/>
    <property type="evidence" value="ECO:0007669"/>
    <property type="project" value="UniProtKB-KW"/>
</dbReference>
<feature type="domain" description="HTH marR-type" evidence="4">
    <location>
        <begin position="1"/>
        <end position="136"/>
    </location>
</feature>
<dbReference type="InterPro" id="IPR036388">
    <property type="entry name" value="WH-like_DNA-bd_sf"/>
</dbReference>
<evidence type="ECO:0000313" key="5">
    <source>
        <dbReference type="EMBL" id="TQF07695.1"/>
    </source>
</evidence>
<evidence type="ECO:0000259" key="4">
    <source>
        <dbReference type="PROSITE" id="PS50995"/>
    </source>
</evidence>
<dbReference type="SMART" id="SM00347">
    <property type="entry name" value="HTH_MARR"/>
    <property type="match status" value="1"/>
</dbReference>
<dbReference type="PANTHER" id="PTHR42756:SF1">
    <property type="entry name" value="TRANSCRIPTIONAL REPRESSOR OF EMRAB OPERON"/>
    <property type="match status" value="1"/>
</dbReference>
<keyword evidence="3" id="KW-0804">Transcription</keyword>
<dbReference type="PROSITE" id="PS50995">
    <property type="entry name" value="HTH_MARR_2"/>
    <property type="match status" value="1"/>
</dbReference>
<dbReference type="PRINTS" id="PR00598">
    <property type="entry name" value="HTHMARR"/>
</dbReference>
<evidence type="ECO:0000256" key="3">
    <source>
        <dbReference type="ARBA" id="ARBA00023163"/>
    </source>
</evidence>